<dbReference type="EMBL" id="JAHLEM010000561">
    <property type="protein sequence ID" value="MBU3869348.1"/>
    <property type="molecule type" value="Genomic_DNA"/>
</dbReference>
<accession>A0ABS6CQV9</accession>
<feature type="non-terminal residue" evidence="2">
    <location>
        <position position="1"/>
    </location>
</feature>
<dbReference type="Proteomes" id="UP000720508">
    <property type="component" value="Unassembled WGS sequence"/>
</dbReference>
<sequence length="114" mass="11608">APDPATPEPGAQPPRPVNGLPKRRRGETLAAATRAAGQAAETEPKAKTSRPRPEEAGARFGAFRQAARGGSATGAPCDTEPSVSAEHNETAESAKSAKSAKPAESAEPAENDKP</sequence>
<organism evidence="2 3">
    <name type="scientific">Streptomyces niphimycinicus</name>
    <dbReference type="NCBI Taxonomy" id="2842201"/>
    <lineage>
        <taxon>Bacteria</taxon>
        <taxon>Bacillati</taxon>
        <taxon>Actinomycetota</taxon>
        <taxon>Actinomycetes</taxon>
        <taxon>Kitasatosporales</taxon>
        <taxon>Streptomycetaceae</taxon>
        <taxon>Streptomyces</taxon>
    </lineage>
</organism>
<feature type="compositionally biased region" description="Pro residues" evidence="1">
    <location>
        <begin position="1"/>
        <end position="16"/>
    </location>
</feature>
<reference evidence="2 3" key="1">
    <citation type="submission" date="2021-06" db="EMBL/GenBank/DDBJ databases">
        <authorList>
            <person name="Pan X."/>
        </authorList>
    </citation>
    <scope>NUCLEOTIDE SEQUENCE [LARGE SCALE GENOMIC DNA]</scope>
    <source>
        <strain evidence="2 3">4503</strain>
    </source>
</reference>
<feature type="region of interest" description="Disordered" evidence="1">
    <location>
        <begin position="1"/>
        <end position="114"/>
    </location>
</feature>
<gene>
    <name evidence="2" type="ORF">KN815_36415</name>
</gene>
<feature type="compositionally biased region" description="Basic and acidic residues" evidence="1">
    <location>
        <begin position="42"/>
        <end position="57"/>
    </location>
</feature>
<evidence type="ECO:0000313" key="3">
    <source>
        <dbReference type="Proteomes" id="UP000720508"/>
    </source>
</evidence>
<feature type="compositionally biased region" description="Low complexity" evidence="1">
    <location>
        <begin position="93"/>
        <end position="108"/>
    </location>
</feature>
<evidence type="ECO:0000313" key="2">
    <source>
        <dbReference type="EMBL" id="MBU3869348.1"/>
    </source>
</evidence>
<name>A0ABS6CQV9_9ACTN</name>
<keyword evidence="2" id="KW-0547">Nucleotide-binding</keyword>
<keyword evidence="2" id="KW-0067">ATP-binding</keyword>
<feature type="compositionally biased region" description="Low complexity" evidence="1">
    <location>
        <begin position="28"/>
        <end position="41"/>
    </location>
</feature>
<keyword evidence="3" id="KW-1185">Reference proteome</keyword>
<dbReference type="GO" id="GO:0005524">
    <property type="term" value="F:ATP binding"/>
    <property type="evidence" value="ECO:0007669"/>
    <property type="project" value="UniProtKB-KW"/>
</dbReference>
<proteinExistence type="predicted"/>
<evidence type="ECO:0000256" key="1">
    <source>
        <dbReference type="SAM" id="MobiDB-lite"/>
    </source>
</evidence>
<comment type="caution">
    <text evidence="2">The sequence shown here is derived from an EMBL/GenBank/DDBJ whole genome shotgun (WGS) entry which is preliminary data.</text>
</comment>
<protein>
    <submittedName>
        <fullName evidence="2">ATP-binding protein</fullName>
    </submittedName>
</protein>
<feature type="compositionally biased region" description="Low complexity" evidence="1">
    <location>
        <begin position="58"/>
        <end position="70"/>
    </location>
</feature>